<name>A0A5C6AAF9_9BACT</name>
<comment type="caution">
    <text evidence="2">The sequence shown here is derived from an EMBL/GenBank/DDBJ whole genome shotgun (WGS) entry which is preliminary data.</text>
</comment>
<dbReference type="Gene3D" id="3.40.50.150">
    <property type="entry name" value="Vaccinia Virus protein VP39"/>
    <property type="match status" value="1"/>
</dbReference>
<dbReference type="InterPro" id="IPR029063">
    <property type="entry name" value="SAM-dependent_MTases_sf"/>
</dbReference>
<accession>A0A5C6AAF9</accession>
<sequence>MTGTILRHAILGEITRDMTDDLAKIAVGATHQSYVGGYSSAQLAVLKDIASLQVKATRTFGKSRSEVWWVTRRGLQQSTLAAVADFKATWFGDEVVLDVCCGLGSDLIALAKRGPTTGVDLDEDVLAFAAGNLRGGGASAELRHADVMTTPVDQLVGEARFVHVDPDRRVDGKRHTRCDDLVPDWDRLDAILRRCRGGVIKMAPATSLNPEQADSFHRMWIGAGGSVREQTLLQGDVLDHPWIRRFNLIAGTRSAVCLRGGTTHVFAGAEPSSEPSAETTAPSRRQVGEFLIDPDAAIRAAGLTEAFAEHVHAAPVDQFNGFLTADDVEHLPSEWPMATTARVLEVIGCDQRKLRRCFRARNAYPEVIKVRGADQDPAVLHKTLRSCGDHPLGLWIGRNGKQVFAAITERSR</sequence>
<dbReference type="Pfam" id="PF13649">
    <property type="entry name" value="Methyltransf_25"/>
    <property type="match status" value="1"/>
</dbReference>
<dbReference type="EMBL" id="SJPM01000005">
    <property type="protein sequence ID" value="TWT96298.1"/>
    <property type="molecule type" value="Genomic_DNA"/>
</dbReference>
<evidence type="ECO:0000313" key="2">
    <source>
        <dbReference type="EMBL" id="TWT96298.1"/>
    </source>
</evidence>
<evidence type="ECO:0000313" key="3">
    <source>
        <dbReference type="Proteomes" id="UP000316213"/>
    </source>
</evidence>
<evidence type="ECO:0000259" key="1">
    <source>
        <dbReference type="Pfam" id="PF13649"/>
    </source>
</evidence>
<proteinExistence type="predicted"/>
<dbReference type="CDD" id="cd02440">
    <property type="entry name" value="AdoMet_MTases"/>
    <property type="match status" value="1"/>
</dbReference>
<dbReference type="Proteomes" id="UP000316213">
    <property type="component" value="Unassembled WGS sequence"/>
</dbReference>
<protein>
    <recommendedName>
        <fullName evidence="1">Methyltransferase domain-containing protein</fullName>
    </recommendedName>
</protein>
<dbReference type="InterPro" id="IPR041698">
    <property type="entry name" value="Methyltransf_25"/>
</dbReference>
<organism evidence="2 3">
    <name type="scientific">Neorhodopirellula pilleata</name>
    <dbReference type="NCBI Taxonomy" id="2714738"/>
    <lineage>
        <taxon>Bacteria</taxon>
        <taxon>Pseudomonadati</taxon>
        <taxon>Planctomycetota</taxon>
        <taxon>Planctomycetia</taxon>
        <taxon>Pirellulales</taxon>
        <taxon>Pirellulaceae</taxon>
        <taxon>Neorhodopirellula</taxon>
    </lineage>
</organism>
<reference evidence="2 3" key="1">
    <citation type="submission" date="2019-02" db="EMBL/GenBank/DDBJ databases">
        <title>Deep-cultivation of Planctomycetes and their phenomic and genomic characterization uncovers novel biology.</title>
        <authorList>
            <person name="Wiegand S."/>
            <person name="Jogler M."/>
            <person name="Boedeker C."/>
            <person name="Pinto D."/>
            <person name="Vollmers J."/>
            <person name="Rivas-Marin E."/>
            <person name="Kohn T."/>
            <person name="Peeters S.H."/>
            <person name="Heuer A."/>
            <person name="Rast P."/>
            <person name="Oberbeckmann S."/>
            <person name="Bunk B."/>
            <person name="Jeske O."/>
            <person name="Meyerdierks A."/>
            <person name="Storesund J.E."/>
            <person name="Kallscheuer N."/>
            <person name="Luecker S."/>
            <person name="Lage O.M."/>
            <person name="Pohl T."/>
            <person name="Merkel B.J."/>
            <person name="Hornburger P."/>
            <person name="Mueller R.-W."/>
            <person name="Bruemmer F."/>
            <person name="Labrenz M."/>
            <person name="Spormann A.M."/>
            <person name="Op Den Camp H."/>
            <person name="Overmann J."/>
            <person name="Amann R."/>
            <person name="Jetten M.S.M."/>
            <person name="Mascher T."/>
            <person name="Medema M.H."/>
            <person name="Devos D.P."/>
            <person name="Kaster A.-K."/>
            <person name="Ovreas L."/>
            <person name="Rohde M."/>
            <person name="Galperin M.Y."/>
            <person name="Jogler C."/>
        </authorList>
    </citation>
    <scope>NUCLEOTIDE SEQUENCE [LARGE SCALE GENOMIC DNA]</scope>
    <source>
        <strain evidence="2 3">Pla100</strain>
    </source>
</reference>
<keyword evidence="3" id="KW-1185">Reference proteome</keyword>
<feature type="domain" description="Methyltransferase" evidence="1">
    <location>
        <begin position="96"/>
        <end position="153"/>
    </location>
</feature>
<gene>
    <name evidence="2" type="ORF">Pla100_27750</name>
</gene>
<dbReference type="AlphaFoldDB" id="A0A5C6AAF9"/>
<dbReference type="SUPFAM" id="SSF53335">
    <property type="entry name" value="S-adenosyl-L-methionine-dependent methyltransferases"/>
    <property type="match status" value="1"/>
</dbReference>